<evidence type="ECO:0000313" key="2">
    <source>
        <dbReference type="Proteomes" id="UP000278807"/>
    </source>
</evidence>
<dbReference type="EMBL" id="UZAE01013473">
    <property type="protein sequence ID" value="VDO10013.1"/>
    <property type="molecule type" value="Genomic_DNA"/>
</dbReference>
<protein>
    <submittedName>
        <fullName evidence="3">Protein SMG8</fullName>
    </submittedName>
</protein>
<dbReference type="OrthoDB" id="6248775at2759"/>
<accession>A0A0R3TU69</accession>
<keyword evidence="2" id="KW-1185">Reference proteome</keyword>
<gene>
    <name evidence="1" type="ORF">HNAJ_LOCUS11278</name>
</gene>
<sequence length="367" mass="41868">MSSERQQSFIECNMGAKSPMPLSPSREFHNVLHIDIIPSRFLITPEIENLLRKIAVQFVGFIQKKHSHSRVAVSYPQCCGQAGIPNSLFQDFKNPQIWRCYPKFDVHNRCEAKYDQMSPYAQSWDSIHTIFKQFLSYRSCIASIQSLPVGLCPSKDQTFMKTLCSAKPFTHFFDLRLAVPTLHPDVGYLLATPPSLPWSLSVALEFFHLQAVNEEESGCNNTNLTTDTVGVLRNWIDFMLYGTLIESEEEKINHLGEEWIRTTSKSSAHSNSSFPAMMTLVLDCSSLMPSEIPQAGDLDEQFFKLDKAWQDAVHLGVQQSRGGIVLISPKQLENSDDLFKLFDDADTVCHKRFAQSKDHQFHLKRWE</sequence>
<dbReference type="WBParaSite" id="HNAJ_0001128801-mRNA-1">
    <property type="protein sequence ID" value="HNAJ_0001128801-mRNA-1"/>
    <property type="gene ID" value="HNAJ_0001128801"/>
</dbReference>
<dbReference type="Proteomes" id="UP000278807">
    <property type="component" value="Unassembled WGS sequence"/>
</dbReference>
<reference evidence="1 2" key="2">
    <citation type="submission" date="2018-11" db="EMBL/GenBank/DDBJ databases">
        <authorList>
            <consortium name="Pathogen Informatics"/>
        </authorList>
    </citation>
    <scope>NUCLEOTIDE SEQUENCE [LARGE SCALE GENOMIC DNA]</scope>
</reference>
<evidence type="ECO:0000313" key="1">
    <source>
        <dbReference type="EMBL" id="VDO10013.1"/>
    </source>
</evidence>
<evidence type="ECO:0000313" key="3">
    <source>
        <dbReference type="WBParaSite" id="HNAJ_0001128801-mRNA-1"/>
    </source>
</evidence>
<proteinExistence type="predicted"/>
<dbReference type="AlphaFoldDB" id="A0A0R3TU69"/>
<reference evidence="3" key="1">
    <citation type="submission" date="2017-02" db="UniProtKB">
        <authorList>
            <consortium name="WormBaseParasite"/>
        </authorList>
    </citation>
    <scope>IDENTIFICATION</scope>
</reference>
<organism evidence="3">
    <name type="scientific">Rodentolepis nana</name>
    <name type="common">Dwarf tapeworm</name>
    <name type="synonym">Hymenolepis nana</name>
    <dbReference type="NCBI Taxonomy" id="102285"/>
    <lineage>
        <taxon>Eukaryota</taxon>
        <taxon>Metazoa</taxon>
        <taxon>Spiralia</taxon>
        <taxon>Lophotrochozoa</taxon>
        <taxon>Platyhelminthes</taxon>
        <taxon>Cestoda</taxon>
        <taxon>Eucestoda</taxon>
        <taxon>Cyclophyllidea</taxon>
        <taxon>Hymenolepididae</taxon>
        <taxon>Rodentolepis</taxon>
    </lineage>
</organism>
<name>A0A0R3TU69_RODNA</name>